<dbReference type="Proteomes" id="UP000639396">
    <property type="component" value="Unassembled WGS sequence"/>
</dbReference>
<dbReference type="SMART" id="SM00710">
    <property type="entry name" value="PbH1"/>
    <property type="match status" value="3"/>
</dbReference>
<dbReference type="InterPro" id="IPR000421">
    <property type="entry name" value="FA58C"/>
</dbReference>
<dbReference type="Gene3D" id="2.60.40.10">
    <property type="entry name" value="Immunoglobulins"/>
    <property type="match status" value="1"/>
</dbReference>
<dbReference type="Gene3D" id="2.160.20.10">
    <property type="entry name" value="Single-stranded right-handed beta-helix, Pectin lyase-like"/>
    <property type="match status" value="1"/>
</dbReference>
<dbReference type="Gene3D" id="2.60.120.260">
    <property type="entry name" value="Galactose-binding domain-like"/>
    <property type="match status" value="1"/>
</dbReference>
<name>A0A927GYP0_9BACL</name>
<keyword evidence="4" id="KW-1185">Reference proteome</keyword>
<gene>
    <name evidence="3" type="ORF">IDH45_01410</name>
</gene>
<dbReference type="InterPro" id="IPR008979">
    <property type="entry name" value="Galactose-bd-like_sf"/>
</dbReference>
<evidence type="ECO:0000259" key="2">
    <source>
        <dbReference type="PROSITE" id="PS50853"/>
    </source>
</evidence>
<sequence>MESMKNRFRGKGIAVLLGLSMILPSLGSFSTTARAASITCSTASCLTSALSNAAAGDVITLAAGVTFPGKFVASANGTSANPITIQSDNSNKAILDGGGTDKNYTLHITGDYWVVQNVKITNAKKGIVLDNANYTLLDQVEVYHIGEEAVHYRDGSSYNTIQNSYIYDTGTVNPQYGEGVYVGSDVGKWGSFIKETDHNVIQNNVIGPNVRAESIDIKEGATGTIVEGNTFDGTGISGANAADSFIDIKGNDSIIRYNIGYRNNNANINDAFQTNEKSPGWGYNNDIYQNTVDLNNTTGYVVNVKAGSATVCNNTRTPSGNMYTGAVTTYTSCTGSDTIAPSAPTGLTATAVSGSQINLSWNASTDNVGVTGYDVYRNGTLLKNVAGTFASDIGLTASTTYSYYVKAKDAANNESAASATASATTEAGTPTPVDAKLPVPAANVTASTSDSNVPARAVDGSLSTRWSGEGDGAWIRFDLGSGKTVALVKIAFYNATDRTFTFDIQISENGTTWTTLQTGLQNARNNNLQTFDVTDTTARYVRLVGHGNTSNAWNSYTEVEVWGR</sequence>
<comment type="caution">
    <text evidence="3">The sequence shown here is derived from an EMBL/GenBank/DDBJ whole genome shotgun (WGS) entry which is preliminary data.</text>
</comment>
<dbReference type="SUPFAM" id="SSF51126">
    <property type="entry name" value="Pectin lyase-like"/>
    <property type="match status" value="1"/>
</dbReference>
<dbReference type="InterPro" id="IPR013783">
    <property type="entry name" value="Ig-like_fold"/>
</dbReference>
<organism evidence="3 4">
    <name type="scientific">Paenibacillus oceani</name>
    <dbReference type="NCBI Taxonomy" id="2772510"/>
    <lineage>
        <taxon>Bacteria</taxon>
        <taxon>Bacillati</taxon>
        <taxon>Bacillota</taxon>
        <taxon>Bacilli</taxon>
        <taxon>Bacillales</taxon>
        <taxon>Paenibacillaceae</taxon>
        <taxon>Paenibacillus</taxon>
    </lineage>
</organism>
<dbReference type="InterPro" id="IPR006626">
    <property type="entry name" value="PbH1"/>
</dbReference>
<dbReference type="InterPro" id="IPR003961">
    <property type="entry name" value="FN3_dom"/>
</dbReference>
<dbReference type="CDD" id="cd00063">
    <property type="entry name" value="FN3"/>
    <property type="match status" value="1"/>
</dbReference>
<reference evidence="3" key="1">
    <citation type="submission" date="2020-09" db="EMBL/GenBank/DDBJ databases">
        <title>A novel bacterium of genus Paenibacillus, isolated from South China Sea.</title>
        <authorList>
            <person name="Huang H."/>
            <person name="Mo K."/>
            <person name="Hu Y."/>
        </authorList>
    </citation>
    <scope>NUCLEOTIDE SEQUENCE</scope>
    <source>
        <strain evidence="3">IB182363</strain>
    </source>
</reference>
<dbReference type="InterPro" id="IPR012334">
    <property type="entry name" value="Pectin_lyas_fold"/>
</dbReference>
<evidence type="ECO:0000313" key="4">
    <source>
        <dbReference type="Proteomes" id="UP000639396"/>
    </source>
</evidence>
<dbReference type="Pfam" id="PF00041">
    <property type="entry name" value="fn3"/>
    <property type="match status" value="1"/>
</dbReference>
<dbReference type="PROSITE" id="PS50022">
    <property type="entry name" value="FA58C_3"/>
    <property type="match status" value="1"/>
</dbReference>
<evidence type="ECO:0000313" key="3">
    <source>
        <dbReference type="EMBL" id="MBD2860644.1"/>
    </source>
</evidence>
<protein>
    <submittedName>
        <fullName evidence="3">Discoidin domain-containing protein</fullName>
    </submittedName>
</protein>
<dbReference type="AlphaFoldDB" id="A0A927GYP0"/>
<feature type="domain" description="Fibronectin type-III" evidence="2">
    <location>
        <begin position="343"/>
        <end position="428"/>
    </location>
</feature>
<proteinExistence type="predicted"/>
<dbReference type="InterPro" id="IPR011050">
    <property type="entry name" value="Pectin_lyase_fold/virulence"/>
</dbReference>
<accession>A0A927GYP0</accession>
<dbReference type="Pfam" id="PF00754">
    <property type="entry name" value="F5_F8_type_C"/>
    <property type="match status" value="1"/>
</dbReference>
<dbReference type="EMBL" id="JACXJA010000001">
    <property type="protein sequence ID" value="MBD2860644.1"/>
    <property type="molecule type" value="Genomic_DNA"/>
</dbReference>
<evidence type="ECO:0000259" key="1">
    <source>
        <dbReference type="PROSITE" id="PS50022"/>
    </source>
</evidence>
<dbReference type="PROSITE" id="PS50853">
    <property type="entry name" value="FN3"/>
    <property type="match status" value="1"/>
</dbReference>
<dbReference type="SUPFAM" id="SSF49785">
    <property type="entry name" value="Galactose-binding domain-like"/>
    <property type="match status" value="1"/>
</dbReference>
<dbReference type="SMART" id="SM00060">
    <property type="entry name" value="FN3"/>
    <property type="match status" value="1"/>
</dbReference>
<feature type="domain" description="F5/8 type C" evidence="1">
    <location>
        <begin position="422"/>
        <end position="564"/>
    </location>
</feature>